<dbReference type="OrthoDB" id="6120755at2"/>
<reference evidence="1 2" key="1">
    <citation type="submission" date="2019-03" db="EMBL/GenBank/DDBJ databases">
        <title>Genomic Encyclopedia of Type Strains, Phase IV (KMG-IV): sequencing the most valuable type-strain genomes for metagenomic binning, comparative biology and taxonomic classification.</title>
        <authorList>
            <person name="Goeker M."/>
        </authorList>
    </citation>
    <scope>NUCLEOTIDE SEQUENCE [LARGE SCALE GENOMIC DNA]</scope>
    <source>
        <strain evidence="1 2">DSM 16998</strain>
    </source>
</reference>
<evidence type="ECO:0008006" key="3">
    <source>
        <dbReference type="Google" id="ProtNLM"/>
    </source>
</evidence>
<dbReference type="RefSeq" id="WP_133702475.1">
    <property type="nucleotide sequence ID" value="NZ_SNXS01000005.1"/>
</dbReference>
<protein>
    <recommendedName>
        <fullName evidence="3">Ribosomal protein S3AE</fullName>
    </recommendedName>
</protein>
<evidence type="ECO:0000313" key="1">
    <source>
        <dbReference type="EMBL" id="TDP63298.1"/>
    </source>
</evidence>
<accession>A0A4V3CT22</accession>
<dbReference type="Proteomes" id="UP000295361">
    <property type="component" value="Unassembled WGS sequence"/>
</dbReference>
<comment type="caution">
    <text evidence="1">The sequence shown here is derived from an EMBL/GenBank/DDBJ whole genome shotgun (WGS) entry which is preliminary data.</text>
</comment>
<sequence length="136" mass="15189">MTTTLPPFPIRTECPPGACICGREALLAHPDGDLRVLRLTREDEKRLLQRLENLSSLGDLRHMEARMEQQVGIRLSISTSPNGVRSLRGIVILVHEQPGLCRKTRQAIPAAIKRSLEQRPEIAHEILNVGGLFENV</sequence>
<dbReference type="EMBL" id="SNXS01000005">
    <property type="protein sequence ID" value="TDP63298.1"/>
    <property type="molecule type" value="Genomic_DNA"/>
</dbReference>
<evidence type="ECO:0000313" key="2">
    <source>
        <dbReference type="Proteomes" id="UP000295361"/>
    </source>
</evidence>
<dbReference type="AlphaFoldDB" id="A0A4V3CT22"/>
<dbReference type="InParanoid" id="A0A4V3CT22"/>
<keyword evidence="2" id="KW-1185">Reference proteome</keyword>
<proteinExistence type="predicted"/>
<organism evidence="1 2">
    <name type="scientific">Roseateles toxinivorans</name>
    <dbReference type="NCBI Taxonomy" id="270368"/>
    <lineage>
        <taxon>Bacteria</taxon>
        <taxon>Pseudomonadati</taxon>
        <taxon>Pseudomonadota</taxon>
        <taxon>Betaproteobacteria</taxon>
        <taxon>Burkholderiales</taxon>
        <taxon>Sphaerotilaceae</taxon>
        <taxon>Roseateles</taxon>
    </lineage>
</organism>
<gene>
    <name evidence="1" type="ORF">DES47_105303</name>
</gene>
<name>A0A4V3CT22_9BURK</name>